<organism evidence="3 4">
    <name type="scientific">Effrenium voratum</name>
    <dbReference type="NCBI Taxonomy" id="2562239"/>
    <lineage>
        <taxon>Eukaryota</taxon>
        <taxon>Sar</taxon>
        <taxon>Alveolata</taxon>
        <taxon>Dinophyceae</taxon>
        <taxon>Suessiales</taxon>
        <taxon>Symbiodiniaceae</taxon>
        <taxon>Effrenium</taxon>
    </lineage>
</organism>
<evidence type="ECO:0000256" key="1">
    <source>
        <dbReference type="SAM" id="SignalP"/>
    </source>
</evidence>
<feature type="signal peptide" evidence="1">
    <location>
        <begin position="1"/>
        <end position="21"/>
    </location>
</feature>
<gene>
    <name evidence="3" type="ORF">EVOR1521_LOCUS21251</name>
</gene>
<keyword evidence="4" id="KW-1185">Reference proteome</keyword>
<reference evidence="3" key="1">
    <citation type="submission" date="2023-08" db="EMBL/GenBank/DDBJ databases">
        <authorList>
            <person name="Chen Y."/>
            <person name="Shah S."/>
            <person name="Dougan E. K."/>
            <person name="Thang M."/>
            <person name="Chan C."/>
        </authorList>
    </citation>
    <scope>NUCLEOTIDE SEQUENCE</scope>
</reference>
<protein>
    <recommendedName>
        <fullName evidence="2">Calcineurin-like phosphoesterase domain-containing protein</fullName>
    </recommendedName>
</protein>
<dbReference type="Pfam" id="PF00149">
    <property type="entry name" value="Metallophos"/>
    <property type="match status" value="1"/>
</dbReference>
<dbReference type="AlphaFoldDB" id="A0AA36J295"/>
<dbReference type="Gene3D" id="3.60.21.10">
    <property type="match status" value="1"/>
</dbReference>
<evidence type="ECO:0000313" key="3">
    <source>
        <dbReference type="EMBL" id="CAJ1397185.1"/>
    </source>
</evidence>
<feature type="chain" id="PRO_5041350500" description="Calcineurin-like phosphoesterase domain-containing protein" evidence="1">
    <location>
        <begin position="22"/>
        <end position="349"/>
    </location>
</feature>
<keyword evidence="1" id="KW-0732">Signal</keyword>
<dbReference type="Proteomes" id="UP001178507">
    <property type="component" value="Unassembled WGS sequence"/>
</dbReference>
<dbReference type="GO" id="GO:0016787">
    <property type="term" value="F:hydrolase activity"/>
    <property type="evidence" value="ECO:0007669"/>
    <property type="project" value="InterPro"/>
</dbReference>
<sequence length="349" mass="38797">MGSFLLRIVVIRNALLTLVAGQEVFDSPVRLMHITDSHISLANEAPPRSSRMHAAFSRSRNRETNAFTTPAQEFSRLVNLARDWNVDLVVLGGDILNFPSNRTMMWVLEQLRLTGKDFIFTSGNHDWLLEGQRGAARYDADRVSELSSTFRPFYEQSVSSVSSCYNNLGYWDRPGIGILYGCAVVKGLLLLFVDNSNFQVDSDQLEFVRVQLSNVAANVPVVVLLHIPLMLPGMKLPPKELCGHQHWGAATDVLWQVEDRPRWPSGNLQSTLDFRELIQAHAAPGPIVALLSGHTHEDAAVALSPEERCANGTWTVRSEGGRERVEASGALQYTTHTAAEGAYRLLTIY</sequence>
<proteinExistence type="predicted"/>
<name>A0AA36J295_9DINO</name>
<feature type="domain" description="Calcineurin-like phosphoesterase" evidence="2">
    <location>
        <begin position="30"/>
        <end position="297"/>
    </location>
</feature>
<evidence type="ECO:0000313" key="4">
    <source>
        <dbReference type="Proteomes" id="UP001178507"/>
    </source>
</evidence>
<dbReference type="SUPFAM" id="SSF56300">
    <property type="entry name" value="Metallo-dependent phosphatases"/>
    <property type="match status" value="1"/>
</dbReference>
<comment type="caution">
    <text evidence="3">The sequence shown here is derived from an EMBL/GenBank/DDBJ whole genome shotgun (WGS) entry which is preliminary data.</text>
</comment>
<dbReference type="InterPro" id="IPR004843">
    <property type="entry name" value="Calcineurin-like_PHP"/>
</dbReference>
<dbReference type="InterPro" id="IPR029052">
    <property type="entry name" value="Metallo-depent_PP-like"/>
</dbReference>
<accession>A0AA36J295</accession>
<evidence type="ECO:0000259" key="2">
    <source>
        <dbReference type="Pfam" id="PF00149"/>
    </source>
</evidence>
<dbReference type="EMBL" id="CAUJNA010003257">
    <property type="protein sequence ID" value="CAJ1397185.1"/>
    <property type="molecule type" value="Genomic_DNA"/>
</dbReference>